<dbReference type="GO" id="GO:0009425">
    <property type="term" value="C:bacterial-type flagellum basal body"/>
    <property type="evidence" value="ECO:0007669"/>
    <property type="project" value="UniProtKB-SubCell"/>
</dbReference>
<dbReference type="InterPro" id="IPR022781">
    <property type="entry name" value="Flagellar_biosynth_FliO"/>
</dbReference>
<feature type="transmembrane region" description="Helical" evidence="13">
    <location>
        <begin position="335"/>
        <end position="355"/>
    </location>
</feature>
<reference evidence="14 15" key="1">
    <citation type="submission" date="2018-10" db="EMBL/GenBank/DDBJ databases">
        <title>Comparative functional genomics of the obligate endosymbiont Buchnera aphidicola.</title>
        <authorList>
            <person name="Chong R.A."/>
        </authorList>
    </citation>
    <scope>NUCLEOTIDE SEQUENCE [LARGE SCALE GENOMIC DNA]</scope>
    <source>
        <strain evidence="14 15">Ska</strain>
    </source>
</reference>
<evidence type="ECO:0000256" key="6">
    <source>
        <dbReference type="ARBA" id="ARBA00022692"/>
    </source>
</evidence>
<evidence type="ECO:0000256" key="2">
    <source>
        <dbReference type="ARBA" id="ARBA00006257"/>
    </source>
</evidence>
<keyword evidence="14" id="KW-0966">Cell projection</keyword>
<sequence>MKNIPIFVYQNFFYDHVTWIKTVVIFSLVIWIIKKIFFMYSMHYNNKCIRLISSFKIDANNKIVILEIQDVKLVLGVTLRSINVLYTFPVVRNVVYKNVKSDISVYNISYFNKKLYQLFIFIIFFLYSSTVYAADFSQLTQHIFFNNIYHWSFSTQVILITCSITLLSFFVLMTTSFTRIIIVLSLLRNALGVPSLPPNKLLISISLCLTCFIMYPTYYRVYQEAYLPFYTHQILMKDAIMKSIQPIYDFMIHQTRQSDLLSFSKLFNIQLFPDKMIPIQLLLISFITSELKTAFQIGFTIFIPFLVIDLFVASILMSLGMMMLTPNTISLPIKLILFVIVDGWKLIFSSLVHSFY</sequence>
<keyword evidence="8 13" id="KW-0653">Protein transport</keyword>
<keyword evidence="6 13" id="KW-0812">Transmembrane</keyword>
<evidence type="ECO:0000313" key="14">
    <source>
        <dbReference type="EMBL" id="QCI25861.1"/>
    </source>
</evidence>
<dbReference type="PROSITE" id="PS01061">
    <property type="entry name" value="FLIP_2"/>
    <property type="match status" value="1"/>
</dbReference>
<accession>A0A4D6YHP7</accession>
<keyword evidence="7 13" id="KW-1005">Bacterial flagellum biogenesis</keyword>
<evidence type="ECO:0000256" key="4">
    <source>
        <dbReference type="ARBA" id="ARBA00022448"/>
    </source>
</evidence>
<evidence type="ECO:0000256" key="3">
    <source>
        <dbReference type="ARBA" id="ARBA00021714"/>
    </source>
</evidence>
<evidence type="ECO:0000256" key="12">
    <source>
        <dbReference type="ARBA" id="ARBA00023225"/>
    </source>
</evidence>
<dbReference type="Pfam" id="PF00813">
    <property type="entry name" value="FliP"/>
    <property type="match status" value="1"/>
</dbReference>
<dbReference type="OrthoDB" id="9805111at2"/>
<dbReference type="PRINTS" id="PR01302">
    <property type="entry name" value="TYPE3IMPPROT"/>
</dbReference>
<dbReference type="Pfam" id="PF04347">
    <property type="entry name" value="FliO"/>
    <property type="match status" value="1"/>
</dbReference>
<gene>
    <name evidence="13 14" type="primary">fliP</name>
    <name evidence="14" type="ORF">D9V78_00285</name>
</gene>
<evidence type="ECO:0000256" key="10">
    <source>
        <dbReference type="ARBA" id="ARBA00023136"/>
    </source>
</evidence>
<comment type="similarity">
    <text evidence="2 13">Belongs to the FliP/MopC/SpaP family.</text>
</comment>
<feature type="transmembrane region" description="Helical" evidence="13">
    <location>
        <begin position="301"/>
        <end position="323"/>
    </location>
</feature>
<evidence type="ECO:0000256" key="7">
    <source>
        <dbReference type="ARBA" id="ARBA00022795"/>
    </source>
</evidence>
<keyword evidence="5 13" id="KW-1003">Cell membrane</keyword>
<evidence type="ECO:0000256" key="1">
    <source>
        <dbReference type="ARBA" id="ARBA00003663"/>
    </source>
</evidence>
<feature type="transmembrane region" description="Helical" evidence="13">
    <location>
        <begin position="115"/>
        <end position="134"/>
    </location>
</feature>
<keyword evidence="14" id="KW-0282">Flagellum</keyword>
<dbReference type="AlphaFoldDB" id="A0A4D6YHP7"/>
<dbReference type="InterPro" id="IPR005838">
    <property type="entry name" value="T3SS_IM_P"/>
</dbReference>
<evidence type="ECO:0000256" key="9">
    <source>
        <dbReference type="ARBA" id="ARBA00022989"/>
    </source>
</evidence>
<keyword evidence="14" id="KW-0969">Cilium</keyword>
<dbReference type="InterPro" id="IPR005837">
    <property type="entry name" value="FliP"/>
</dbReference>
<dbReference type="RefSeq" id="WP_158350287.1">
    <property type="nucleotide sequence ID" value="NZ_CP032999.1"/>
</dbReference>
<evidence type="ECO:0000256" key="5">
    <source>
        <dbReference type="ARBA" id="ARBA00022475"/>
    </source>
</evidence>
<dbReference type="GO" id="GO:0044781">
    <property type="term" value="P:bacterial-type flagellum organization"/>
    <property type="evidence" value="ECO:0007669"/>
    <property type="project" value="UniProtKB-UniRule"/>
</dbReference>
<protein>
    <recommendedName>
        <fullName evidence="3 13">Flagellar biosynthetic protein FliP</fullName>
    </recommendedName>
</protein>
<proteinExistence type="inferred from homology"/>
<evidence type="ECO:0000256" key="13">
    <source>
        <dbReference type="RuleBase" id="RU362069"/>
    </source>
</evidence>
<dbReference type="GO" id="GO:0009306">
    <property type="term" value="P:protein secretion"/>
    <property type="evidence" value="ECO:0007669"/>
    <property type="project" value="UniProtKB-UniRule"/>
</dbReference>
<name>A0A4D6YHP7_9GAMM</name>
<dbReference type="GO" id="GO:0005886">
    <property type="term" value="C:plasma membrane"/>
    <property type="evidence" value="ECO:0007669"/>
    <property type="project" value="UniProtKB-SubCell"/>
</dbReference>
<keyword evidence="11" id="KW-0975">Bacterial flagellum</keyword>
<evidence type="ECO:0000256" key="11">
    <source>
        <dbReference type="ARBA" id="ARBA00023143"/>
    </source>
</evidence>
<comment type="function">
    <text evidence="1 13">Plays a role in the flagellum-specific transport system.</text>
</comment>
<keyword evidence="9 13" id="KW-1133">Transmembrane helix</keyword>
<dbReference type="NCBIfam" id="TIGR01103">
    <property type="entry name" value="fliP"/>
    <property type="match status" value="1"/>
</dbReference>
<feature type="transmembrane region" description="Helical" evidence="13">
    <location>
        <begin position="154"/>
        <end position="187"/>
    </location>
</feature>
<dbReference type="PANTHER" id="PTHR30587:SF0">
    <property type="entry name" value="FLAGELLAR BIOSYNTHETIC PROTEIN FLIP"/>
    <property type="match status" value="1"/>
</dbReference>
<keyword evidence="4 13" id="KW-0813">Transport</keyword>
<comment type="subcellular location">
    <subcellularLocation>
        <location evidence="13">Cell membrane</location>
        <topology evidence="13">Multi-pass membrane protein</topology>
    </subcellularLocation>
    <subcellularLocation>
        <location evidence="13">Bacterial flagellum basal body</location>
    </subcellularLocation>
</comment>
<organism evidence="14 15">
    <name type="scientific">Buchnera aphidicola</name>
    <name type="common">Sarucallis kahawaluokalani</name>
    <dbReference type="NCBI Taxonomy" id="1241878"/>
    <lineage>
        <taxon>Bacteria</taxon>
        <taxon>Pseudomonadati</taxon>
        <taxon>Pseudomonadota</taxon>
        <taxon>Gammaproteobacteria</taxon>
        <taxon>Enterobacterales</taxon>
        <taxon>Erwiniaceae</taxon>
        <taxon>Buchnera</taxon>
    </lineage>
</organism>
<dbReference type="PANTHER" id="PTHR30587">
    <property type="entry name" value="FLAGELLAR BIOSYNTHETIC PROTEIN FLIP"/>
    <property type="match status" value="1"/>
</dbReference>
<evidence type="ECO:0000313" key="15">
    <source>
        <dbReference type="Proteomes" id="UP000298685"/>
    </source>
</evidence>
<evidence type="ECO:0000256" key="8">
    <source>
        <dbReference type="ARBA" id="ARBA00022927"/>
    </source>
</evidence>
<keyword evidence="12 13" id="KW-1006">Bacterial flagellum protein export</keyword>
<dbReference type="EMBL" id="CP032999">
    <property type="protein sequence ID" value="QCI25861.1"/>
    <property type="molecule type" value="Genomic_DNA"/>
</dbReference>
<dbReference type="Proteomes" id="UP000298685">
    <property type="component" value="Chromosome"/>
</dbReference>
<keyword evidence="10 13" id="KW-0472">Membrane</keyword>
<feature type="transmembrane region" description="Helical" evidence="13">
    <location>
        <begin position="12"/>
        <end position="33"/>
    </location>
</feature>